<evidence type="ECO:0000256" key="2">
    <source>
        <dbReference type="ARBA" id="ARBA00022679"/>
    </source>
</evidence>
<dbReference type="OrthoDB" id="4160796at2759"/>
<dbReference type="PROSITE" id="PS51682">
    <property type="entry name" value="SAM_OMT_I"/>
    <property type="match status" value="1"/>
</dbReference>
<dbReference type="GeneID" id="28733197"/>
<feature type="compositionally biased region" description="Low complexity" evidence="5">
    <location>
        <begin position="1"/>
        <end position="18"/>
    </location>
</feature>
<dbReference type="Pfam" id="PF13578">
    <property type="entry name" value="Methyltransf_24"/>
    <property type="match status" value="1"/>
</dbReference>
<dbReference type="InterPro" id="IPR029063">
    <property type="entry name" value="SAM-dependent_MTases_sf"/>
</dbReference>
<sequence length="263" mass="28864">MASIAPQRSRPSSSPAAPTNNTSNIPATFSPHIAHLLNTLHAESLAQEHAIDKARWSSIRAQLKSANSSKDHDNATQQMDELMLDKFIALDQDKCLFIYNTLLAIGAEVVVEAGTSFGVSTIYLALAVAKCGGRDSRPRVIATEKEEQKAEKARGIWKQCGMEVEDVIDLRVGDLQETLKEDLGGDGQFVDALLLDIWPYVAVPALKLVQSRMRRNSVVFVDNTISSREGYQELLSILRNPSGPWRSVTLPFSGGLEMAVYQP</sequence>
<keyword evidence="3" id="KW-0949">S-adenosyl-L-methionine</keyword>
<accession>A0A0N1H4Z1</accession>
<dbReference type="InterPro" id="IPR002935">
    <property type="entry name" value="SAM_O-MeTrfase"/>
</dbReference>
<reference evidence="6 7" key="1">
    <citation type="submission" date="2015-06" db="EMBL/GenBank/DDBJ databases">
        <title>Draft genome of the ant-associated black yeast Phialophora attae CBS 131958.</title>
        <authorList>
            <person name="Moreno L.F."/>
            <person name="Stielow B.J."/>
            <person name="de Hoog S."/>
            <person name="Vicente V.A."/>
            <person name="Weiss V.A."/>
            <person name="de Vries M."/>
            <person name="Cruz L.M."/>
            <person name="Souza E.M."/>
        </authorList>
    </citation>
    <scope>NUCLEOTIDE SEQUENCE [LARGE SCALE GENOMIC DNA]</scope>
    <source>
        <strain evidence="6 7">CBS 131958</strain>
    </source>
</reference>
<keyword evidence="1" id="KW-0489">Methyltransferase</keyword>
<feature type="region of interest" description="Disordered" evidence="5">
    <location>
        <begin position="1"/>
        <end position="25"/>
    </location>
</feature>
<comment type="caution">
    <text evidence="6">The sequence shown here is derived from an EMBL/GenBank/DDBJ whole genome shotgun (WGS) entry which is preliminary data.</text>
</comment>
<dbReference type="GO" id="GO:0032259">
    <property type="term" value="P:methylation"/>
    <property type="evidence" value="ECO:0007669"/>
    <property type="project" value="UniProtKB-KW"/>
</dbReference>
<keyword evidence="7" id="KW-1185">Reference proteome</keyword>
<organism evidence="6 7">
    <name type="scientific">Cyphellophora attinorum</name>
    <dbReference type="NCBI Taxonomy" id="1664694"/>
    <lineage>
        <taxon>Eukaryota</taxon>
        <taxon>Fungi</taxon>
        <taxon>Dikarya</taxon>
        <taxon>Ascomycota</taxon>
        <taxon>Pezizomycotina</taxon>
        <taxon>Eurotiomycetes</taxon>
        <taxon>Chaetothyriomycetidae</taxon>
        <taxon>Chaetothyriales</taxon>
        <taxon>Cyphellophoraceae</taxon>
        <taxon>Cyphellophora</taxon>
    </lineage>
</organism>
<proteinExistence type="inferred from homology"/>
<gene>
    <name evidence="6" type="ORF">AB675_1427</name>
</gene>
<evidence type="ECO:0000256" key="3">
    <source>
        <dbReference type="ARBA" id="ARBA00022691"/>
    </source>
</evidence>
<dbReference type="Proteomes" id="UP000038010">
    <property type="component" value="Unassembled WGS sequence"/>
</dbReference>
<dbReference type="Gene3D" id="3.40.50.150">
    <property type="entry name" value="Vaccinia Virus protein VP39"/>
    <property type="match status" value="1"/>
</dbReference>
<name>A0A0N1H4Z1_9EURO</name>
<protein>
    <recommendedName>
        <fullName evidence="8">O-methyltransferase MdmC</fullName>
    </recommendedName>
</protein>
<evidence type="ECO:0000256" key="4">
    <source>
        <dbReference type="ARBA" id="ARBA00023453"/>
    </source>
</evidence>
<comment type="similarity">
    <text evidence="4">Belongs to the class I-like SAM-binding methyltransferase superfamily. Cation-dependent O-methyltransferase family.</text>
</comment>
<evidence type="ECO:0000313" key="7">
    <source>
        <dbReference type="Proteomes" id="UP000038010"/>
    </source>
</evidence>
<dbReference type="VEuPathDB" id="FungiDB:AB675_1427"/>
<dbReference type="SUPFAM" id="SSF53335">
    <property type="entry name" value="S-adenosyl-L-methionine-dependent methyltransferases"/>
    <property type="match status" value="1"/>
</dbReference>
<keyword evidence="2" id="KW-0808">Transferase</keyword>
<dbReference type="PANTHER" id="PTHR43167:SF1">
    <property type="entry name" value="PUTATIVE (AFU_ORTHOLOGUE AFUA_6G01830)-RELATED"/>
    <property type="match status" value="1"/>
</dbReference>
<evidence type="ECO:0008006" key="8">
    <source>
        <dbReference type="Google" id="ProtNLM"/>
    </source>
</evidence>
<evidence type="ECO:0000256" key="5">
    <source>
        <dbReference type="SAM" id="MobiDB-lite"/>
    </source>
</evidence>
<dbReference type="PANTHER" id="PTHR43167">
    <property type="entry name" value="PUTATIVE (AFU_ORTHOLOGUE AFUA_6G01830)-RELATED"/>
    <property type="match status" value="1"/>
</dbReference>
<dbReference type="STRING" id="1664694.A0A0N1H4Z1"/>
<dbReference type="EMBL" id="LFJN01000025">
    <property type="protein sequence ID" value="KPI37266.1"/>
    <property type="molecule type" value="Genomic_DNA"/>
</dbReference>
<dbReference type="GO" id="GO:0008171">
    <property type="term" value="F:O-methyltransferase activity"/>
    <property type="evidence" value="ECO:0007669"/>
    <property type="project" value="InterPro"/>
</dbReference>
<evidence type="ECO:0000256" key="1">
    <source>
        <dbReference type="ARBA" id="ARBA00022603"/>
    </source>
</evidence>
<dbReference type="AlphaFoldDB" id="A0A0N1H4Z1"/>
<evidence type="ECO:0000313" key="6">
    <source>
        <dbReference type="EMBL" id="KPI37266.1"/>
    </source>
</evidence>
<dbReference type="RefSeq" id="XP_017997229.1">
    <property type="nucleotide sequence ID" value="XM_018141317.1"/>
</dbReference>